<dbReference type="InterPro" id="IPR051448">
    <property type="entry name" value="CdaR-like_regulators"/>
</dbReference>
<dbReference type="Gene3D" id="1.10.10.2840">
    <property type="entry name" value="PucR C-terminal helix-turn-helix domain"/>
    <property type="match status" value="1"/>
</dbReference>
<organism evidence="5 6">
    <name type="scientific">Actinomadura graeca</name>
    <dbReference type="NCBI Taxonomy" id="2750812"/>
    <lineage>
        <taxon>Bacteria</taxon>
        <taxon>Bacillati</taxon>
        <taxon>Actinomycetota</taxon>
        <taxon>Actinomycetes</taxon>
        <taxon>Streptosporangiales</taxon>
        <taxon>Thermomonosporaceae</taxon>
        <taxon>Actinomadura</taxon>
    </lineage>
</organism>
<evidence type="ECO:0000259" key="4">
    <source>
        <dbReference type="Pfam" id="PF17853"/>
    </source>
</evidence>
<dbReference type="PANTHER" id="PTHR33744:SF1">
    <property type="entry name" value="DNA-BINDING TRANSCRIPTIONAL ACTIVATOR ADER"/>
    <property type="match status" value="1"/>
</dbReference>
<dbReference type="EMBL" id="CP059572">
    <property type="protein sequence ID" value="QXJ21442.1"/>
    <property type="molecule type" value="Genomic_DNA"/>
</dbReference>
<dbReference type="Pfam" id="PF13556">
    <property type="entry name" value="HTH_30"/>
    <property type="match status" value="1"/>
</dbReference>
<evidence type="ECO:0000259" key="2">
    <source>
        <dbReference type="Pfam" id="PF07905"/>
    </source>
</evidence>
<accession>A0ABX8QUN1</accession>
<feature type="domain" description="Purine catabolism PurC-like" evidence="2">
    <location>
        <begin position="19"/>
        <end position="139"/>
    </location>
</feature>
<dbReference type="Pfam" id="PF07905">
    <property type="entry name" value="PucR"/>
    <property type="match status" value="1"/>
</dbReference>
<dbReference type="InterPro" id="IPR042070">
    <property type="entry name" value="PucR_C-HTH_sf"/>
</dbReference>
<comment type="similarity">
    <text evidence="1">Belongs to the CdaR family.</text>
</comment>
<evidence type="ECO:0000256" key="1">
    <source>
        <dbReference type="ARBA" id="ARBA00006754"/>
    </source>
</evidence>
<evidence type="ECO:0000313" key="5">
    <source>
        <dbReference type="EMBL" id="QXJ21442.1"/>
    </source>
</evidence>
<proteinExistence type="inferred from homology"/>
<dbReference type="PANTHER" id="PTHR33744">
    <property type="entry name" value="CARBOHYDRATE DIACID REGULATOR"/>
    <property type="match status" value="1"/>
</dbReference>
<evidence type="ECO:0000259" key="3">
    <source>
        <dbReference type="Pfam" id="PF13556"/>
    </source>
</evidence>
<dbReference type="InterPro" id="IPR012914">
    <property type="entry name" value="PucR_dom"/>
</dbReference>
<dbReference type="InterPro" id="IPR041522">
    <property type="entry name" value="CdaR_GGDEF"/>
</dbReference>
<keyword evidence="6" id="KW-1185">Reference proteome</keyword>
<feature type="domain" description="CdaR GGDEF-like" evidence="4">
    <location>
        <begin position="295"/>
        <end position="414"/>
    </location>
</feature>
<protein>
    <submittedName>
        <fullName evidence="5">PucR family transcriptional regulator ligand-binding domain-containing protein</fullName>
    </submittedName>
</protein>
<name>A0ABX8QUN1_9ACTN</name>
<gene>
    <name evidence="5" type="ORF">AGRA3207_002295</name>
</gene>
<reference evidence="5" key="1">
    <citation type="submission" date="2020-07" db="EMBL/GenBank/DDBJ databases">
        <authorList>
            <person name="Tarantini F.S."/>
            <person name="Hong K.W."/>
            <person name="Chan K.G."/>
        </authorList>
    </citation>
    <scope>NUCLEOTIDE SEQUENCE</scope>
    <source>
        <strain evidence="5">32-07</strain>
    </source>
</reference>
<dbReference type="Proteomes" id="UP001049518">
    <property type="component" value="Chromosome"/>
</dbReference>
<feature type="domain" description="PucR C-terminal helix-turn-helix" evidence="3">
    <location>
        <begin position="471"/>
        <end position="527"/>
    </location>
</feature>
<dbReference type="InterPro" id="IPR025736">
    <property type="entry name" value="PucR_C-HTH_dom"/>
</dbReference>
<dbReference type="Pfam" id="PF17853">
    <property type="entry name" value="GGDEF_2"/>
    <property type="match status" value="1"/>
</dbReference>
<evidence type="ECO:0000313" key="6">
    <source>
        <dbReference type="Proteomes" id="UP001049518"/>
    </source>
</evidence>
<sequence length="538" mass="57788">MRAETDDPLVQVALPTVAEVLDLPAVRVGRPEVLAGREHLDRPVRWVHVSEIPDIAGLLLGGELILSTGIALPDGDDLRRYAAELIEAGAAGLVVELGRRFRSLPPPLVTAMERGGLPLVALHREVRYVKITEAIHTCIVEQQFNALRASEQAHETFTALSVRGASPAEIVDAVAGMTGCPVVFEDLMHRVVGHAAADMPVDDLLRNWEARSRMARADARTAVCGAERWAVTTVEARGETWGRLVLLPSGEPTATQLLILERGATALTLNRLLERNRETLERQAHRSTLSEIIDGRYSSAPDIEARTAALGVPIAQSALIAVIVQPEGGPGGAAEPVAAAARAAGAGALVGALDDRRVGALLALEDPAERPRVLERFARGVRERLGRPATVAAGTTAREVAEVRRSFSEAHQIADAAPPPRNAHHRPYYELPDIQLRGLLFILGDDPRLQAFVERTLGPLLDHDSRHGTGLLDTLRAYVAHGGNKSEAAAAAHLSRQSLYQRLAAIERVLGVGLESADVRTSLHAAIMSLDSTEPSRR</sequence>
<dbReference type="RefSeq" id="WP_231334592.1">
    <property type="nucleotide sequence ID" value="NZ_CP059572.1"/>
</dbReference>